<feature type="signal peptide" evidence="1">
    <location>
        <begin position="1"/>
        <end position="22"/>
    </location>
</feature>
<evidence type="ECO:0000313" key="3">
    <source>
        <dbReference type="Proteomes" id="UP000807825"/>
    </source>
</evidence>
<comment type="caution">
    <text evidence="2">The sequence shown here is derived from an EMBL/GenBank/DDBJ whole genome shotgun (WGS) entry which is preliminary data.</text>
</comment>
<proteinExistence type="predicted"/>
<evidence type="ECO:0000256" key="1">
    <source>
        <dbReference type="SAM" id="SignalP"/>
    </source>
</evidence>
<accession>A0A9D6V052</accession>
<name>A0A9D6V052_9BACT</name>
<dbReference type="EMBL" id="JACRDE010000061">
    <property type="protein sequence ID" value="MBI5248298.1"/>
    <property type="molecule type" value="Genomic_DNA"/>
</dbReference>
<reference evidence="2" key="1">
    <citation type="submission" date="2020-07" db="EMBL/GenBank/DDBJ databases">
        <title>Huge and variable diversity of episymbiotic CPR bacteria and DPANN archaea in groundwater ecosystems.</title>
        <authorList>
            <person name="He C.Y."/>
            <person name="Keren R."/>
            <person name="Whittaker M."/>
            <person name="Farag I.F."/>
            <person name="Doudna J."/>
            <person name="Cate J.H.D."/>
            <person name="Banfield J.F."/>
        </authorList>
    </citation>
    <scope>NUCLEOTIDE SEQUENCE</scope>
    <source>
        <strain evidence="2">NC_groundwater_1664_Pr3_B-0.1um_52_9</strain>
    </source>
</reference>
<sequence length="75" mass="8770">MKKLITIMISLAIMASAPLAFARDESRDYLMHIWKQQLANQKRWEAVVNAPTPSERAEALQTYQYNLPQLWEPRP</sequence>
<dbReference type="Proteomes" id="UP000807825">
    <property type="component" value="Unassembled WGS sequence"/>
</dbReference>
<organism evidence="2 3">
    <name type="scientific">Desulfomonile tiedjei</name>
    <dbReference type="NCBI Taxonomy" id="2358"/>
    <lineage>
        <taxon>Bacteria</taxon>
        <taxon>Pseudomonadati</taxon>
        <taxon>Thermodesulfobacteriota</taxon>
        <taxon>Desulfomonilia</taxon>
        <taxon>Desulfomonilales</taxon>
        <taxon>Desulfomonilaceae</taxon>
        <taxon>Desulfomonile</taxon>
    </lineage>
</organism>
<feature type="chain" id="PRO_5039445236" evidence="1">
    <location>
        <begin position="23"/>
        <end position="75"/>
    </location>
</feature>
<dbReference type="AlphaFoldDB" id="A0A9D6V052"/>
<protein>
    <submittedName>
        <fullName evidence="2">Uncharacterized protein</fullName>
    </submittedName>
</protein>
<evidence type="ECO:0000313" key="2">
    <source>
        <dbReference type="EMBL" id="MBI5248298.1"/>
    </source>
</evidence>
<gene>
    <name evidence="2" type="ORF">HY912_02285</name>
</gene>
<keyword evidence="1" id="KW-0732">Signal</keyword>